<accession>A0A3P3W7S0</accession>
<dbReference type="GO" id="GO:0004519">
    <property type="term" value="F:endonuclease activity"/>
    <property type="evidence" value="ECO:0007669"/>
    <property type="project" value="InterPro"/>
</dbReference>
<dbReference type="GO" id="GO:0003723">
    <property type="term" value="F:RNA binding"/>
    <property type="evidence" value="ECO:0007669"/>
    <property type="project" value="InterPro"/>
</dbReference>
<evidence type="ECO:0000313" key="2">
    <source>
        <dbReference type="Proteomes" id="UP000271937"/>
    </source>
</evidence>
<protein>
    <submittedName>
        <fullName evidence="1">Type II toxin-antitoxin system HigB family toxin</fullName>
    </submittedName>
</protein>
<dbReference type="Pfam" id="PF09907">
    <property type="entry name" value="HigB_toxin"/>
    <property type="match status" value="1"/>
</dbReference>
<dbReference type="InterPro" id="IPR018669">
    <property type="entry name" value="Toxin_HigB"/>
</dbReference>
<dbReference type="GO" id="GO:0110001">
    <property type="term" value="C:toxin-antitoxin complex"/>
    <property type="evidence" value="ECO:0007669"/>
    <property type="project" value="InterPro"/>
</dbReference>
<proteinExistence type="predicted"/>
<comment type="caution">
    <text evidence="1">The sequence shown here is derived from an EMBL/GenBank/DDBJ whole genome shotgun (WGS) entry which is preliminary data.</text>
</comment>
<keyword evidence="2" id="KW-1185">Reference proteome</keyword>
<reference evidence="1 2" key="1">
    <citation type="submission" date="2018-11" db="EMBL/GenBank/DDBJ databases">
        <title>Flavobacterium sp. nov., YIM 102600 draft genome.</title>
        <authorList>
            <person name="Li G."/>
            <person name="Jiang Y."/>
        </authorList>
    </citation>
    <scope>NUCLEOTIDE SEQUENCE [LARGE SCALE GENOMIC DNA]</scope>
    <source>
        <strain evidence="1 2">YIM 102600</strain>
    </source>
</reference>
<dbReference type="OrthoDB" id="9799912at2"/>
<sequence>MKILIKKTILYYATKYPIAQTQLLIWYNEFSKLEFQNFNQLKKVYGNASIVNNNRVIFNIKGNEFRLIVSVNFLQGACYVIWFGTHKEYDKINVETIAFDIAILTDKKI</sequence>
<gene>
    <name evidence="1" type="ORF">EG849_11830</name>
</gene>
<evidence type="ECO:0000313" key="1">
    <source>
        <dbReference type="EMBL" id="RRJ90006.1"/>
    </source>
</evidence>
<name>A0A3P3W7S0_9FLAO</name>
<dbReference type="RefSeq" id="WP_125013296.1">
    <property type="nucleotide sequence ID" value="NZ_RQVR01000013.1"/>
</dbReference>
<dbReference type="EMBL" id="RQVR01000013">
    <property type="protein sequence ID" value="RRJ90006.1"/>
    <property type="molecule type" value="Genomic_DNA"/>
</dbReference>
<dbReference type="AlphaFoldDB" id="A0A3P3W7S0"/>
<dbReference type="Proteomes" id="UP000271937">
    <property type="component" value="Unassembled WGS sequence"/>
</dbReference>
<organism evidence="1 2">
    <name type="scientific">Flavobacterium macacae</name>
    <dbReference type="NCBI Taxonomy" id="2488993"/>
    <lineage>
        <taxon>Bacteria</taxon>
        <taxon>Pseudomonadati</taxon>
        <taxon>Bacteroidota</taxon>
        <taxon>Flavobacteriia</taxon>
        <taxon>Flavobacteriales</taxon>
        <taxon>Flavobacteriaceae</taxon>
        <taxon>Flavobacterium</taxon>
    </lineage>
</organism>